<feature type="domain" description="Porin" evidence="12">
    <location>
        <begin position="3"/>
        <end position="321"/>
    </location>
</feature>
<name>A0A4S4AEQ3_9RHOO</name>
<dbReference type="PRINTS" id="PR00184">
    <property type="entry name" value="NEISSPPORIN"/>
</dbReference>
<dbReference type="GO" id="GO:0009279">
    <property type="term" value="C:cell outer membrane"/>
    <property type="evidence" value="ECO:0007669"/>
    <property type="project" value="UniProtKB-SubCell"/>
</dbReference>
<reference evidence="13 14" key="1">
    <citation type="submission" date="2019-04" db="EMBL/GenBank/DDBJ databases">
        <title>Azoarcus rhizosphaerae sp. nov. isolated from rhizosphere of Ficus religiosa.</title>
        <authorList>
            <person name="Lin S.-Y."/>
            <person name="Hameed A."/>
            <person name="Hsu Y.-H."/>
            <person name="Young C.-C."/>
        </authorList>
    </citation>
    <scope>NUCLEOTIDE SEQUENCE [LARGE SCALE GENOMIC DNA]</scope>
    <source>
        <strain evidence="13 14">CC-YHH848</strain>
    </source>
</reference>
<keyword evidence="8" id="KW-0626">Porin</keyword>
<comment type="caution">
    <text evidence="13">The sequence shown here is derived from an EMBL/GenBank/DDBJ whole genome shotgun (WGS) entry which is preliminary data.</text>
</comment>
<dbReference type="InterPro" id="IPR050298">
    <property type="entry name" value="Gram-neg_bact_OMP"/>
</dbReference>
<dbReference type="SUPFAM" id="SSF56935">
    <property type="entry name" value="Porins"/>
    <property type="match status" value="1"/>
</dbReference>
<evidence type="ECO:0000256" key="7">
    <source>
        <dbReference type="ARBA" id="ARBA00023065"/>
    </source>
</evidence>
<gene>
    <name evidence="13" type="ORF">E6O51_17635</name>
</gene>
<accession>A0A4S4AEQ3</accession>
<evidence type="ECO:0000256" key="3">
    <source>
        <dbReference type="ARBA" id="ARBA00022448"/>
    </source>
</evidence>
<dbReference type="OrthoDB" id="8576858at2"/>
<evidence type="ECO:0000256" key="9">
    <source>
        <dbReference type="ARBA" id="ARBA00023136"/>
    </source>
</evidence>
<evidence type="ECO:0000256" key="2">
    <source>
        <dbReference type="ARBA" id="ARBA00011233"/>
    </source>
</evidence>
<evidence type="ECO:0000259" key="12">
    <source>
        <dbReference type="Pfam" id="PF13609"/>
    </source>
</evidence>
<protein>
    <submittedName>
        <fullName evidence="13">Porin</fullName>
    </submittedName>
</protein>
<keyword evidence="4" id="KW-1134">Transmembrane beta strand</keyword>
<dbReference type="InterPro" id="IPR033900">
    <property type="entry name" value="Gram_neg_porin_domain"/>
</dbReference>
<dbReference type="Gene3D" id="2.40.160.10">
    <property type="entry name" value="Porin"/>
    <property type="match status" value="1"/>
</dbReference>
<dbReference type="PRINTS" id="PR00182">
    <property type="entry name" value="ECOLNEIPORIN"/>
</dbReference>
<dbReference type="Proteomes" id="UP000307956">
    <property type="component" value="Unassembled WGS sequence"/>
</dbReference>
<keyword evidence="9" id="KW-0472">Membrane</keyword>
<keyword evidence="10" id="KW-0998">Cell outer membrane</keyword>
<evidence type="ECO:0000313" key="13">
    <source>
        <dbReference type="EMBL" id="THF57650.1"/>
    </source>
</evidence>
<evidence type="ECO:0000256" key="10">
    <source>
        <dbReference type="ARBA" id="ARBA00023237"/>
    </source>
</evidence>
<keyword evidence="7" id="KW-0406">Ion transport</keyword>
<dbReference type="AlphaFoldDB" id="A0A4S4AEQ3"/>
<keyword evidence="6 11" id="KW-0732">Signal</keyword>
<evidence type="ECO:0000256" key="6">
    <source>
        <dbReference type="ARBA" id="ARBA00022729"/>
    </source>
</evidence>
<proteinExistence type="predicted"/>
<keyword evidence="5" id="KW-0812">Transmembrane</keyword>
<keyword evidence="14" id="KW-1185">Reference proteome</keyword>
<dbReference type="GO" id="GO:0015288">
    <property type="term" value="F:porin activity"/>
    <property type="evidence" value="ECO:0007669"/>
    <property type="project" value="UniProtKB-KW"/>
</dbReference>
<dbReference type="PANTHER" id="PTHR34501">
    <property type="entry name" value="PROTEIN YDDL-RELATED"/>
    <property type="match status" value="1"/>
</dbReference>
<dbReference type="Pfam" id="PF13609">
    <property type="entry name" value="Porin_4"/>
    <property type="match status" value="1"/>
</dbReference>
<keyword evidence="3" id="KW-0813">Transport</keyword>
<evidence type="ECO:0000313" key="14">
    <source>
        <dbReference type="Proteomes" id="UP000307956"/>
    </source>
</evidence>
<dbReference type="GO" id="GO:0034220">
    <property type="term" value="P:monoatomic ion transmembrane transport"/>
    <property type="evidence" value="ECO:0007669"/>
    <property type="project" value="InterPro"/>
</dbReference>
<evidence type="ECO:0000256" key="4">
    <source>
        <dbReference type="ARBA" id="ARBA00022452"/>
    </source>
</evidence>
<dbReference type="InterPro" id="IPR023614">
    <property type="entry name" value="Porin_dom_sf"/>
</dbReference>
<organism evidence="13 14">
    <name type="scientific">Pseudothauera rhizosphaerae</name>
    <dbReference type="NCBI Taxonomy" id="2565932"/>
    <lineage>
        <taxon>Bacteria</taxon>
        <taxon>Pseudomonadati</taxon>
        <taxon>Pseudomonadota</taxon>
        <taxon>Betaproteobacteria</taxon>
        <taxon>Rhodocyclales</taxon>
        <taxon>Zoogloeaceae</taxon>
        <taxon>Pseudothauera</taxon>
    </lineage>
</organism>
<dbReference type="PANTHER" id="PTHR34501:SF9">
    <property type="entry name" value="MAJOR OUTER MEMBRANE PROTEIN P.IA"/>
    <property type="match status" value="1"/>
</dbReference>
<dbReference type="GO" id="GO:0046930">
    <property type="term" value="C:pore complex"/>
    <property type="evidence" value="ECO:0007669"/>
    <property type="project" value="UniProtKB-KW"/>
</dbReference>
<evidence type="ECO:0000256" key="1">
    <source>
        <dbReference type="ARBA" id="ARBA00004571"/>
    </source>
</evidence>
<dbReference type="EMBL" id="SSOD01000017">
    <property type="protein sequence ID" value="THF57650.1"/>
    <property type="molecule type" value="Genomic_DNA"/>
</dbReference>
<feature type="chain" id="PRO_5020872995" evidence="11">
    <location>
        <begin position="17"/>
        <end position="348"/>
    </location>
</feature>
<evidence type="ECO:0000256" key="11">
    <source>
        <dbReference type="SAM" id="SignalP"/>
    </source>
</evidence>
<evidence type="ECO:0000256" key="5">
    <source>
        <dbReference type="ARBA" id="ARBA00022692"/>
    </source>
</evidence>
<comment type="subunit">
    <text evidence="2">Homotrimer.</text>
</comment>
<dbReference type="InterPro" id="IPR001702">
    <property type="entry name" value="Porin_Gram-ve"/>
</dbReference>
<dbReference type="InterPro" id="IPR002299">
    <property type="entry name" value="Porin_Neis"/>
</dbReference>
<comment type="subcellular location">
    <subcellularLocation>
        <location evidence="1">Cell outer membrane</location>
        <topology evidence="1">Multi-pass membrane protein</topology>
    </subcellularLocation>
</comment>
<evidence type="ECO:0000256" key="8">
    <source>
        <dbReference type="ARBA" id="ARBA00023114"/>
    </source>
</evidence>
<sequence length="348" mass="36766">MIALAVAGLVSAPAFAQSNVTIYGIVDVGVAHHSGSSTHDSRTGIDSGIQSGSRIGFRGVEDLGNGLKAAFVLEYGIKNDQNYGIGHGTDSDNLQGSTARQQYLALVGGFGTVALGRLETPQHQFLAGIDPFGDGTVGTYATAYSKVTRLNNVAAYISPDFGGFTVTAAYTADGLDDEESTPKALKSGDLEVWAINPVYKNGPLVAGVNYQRAEIDNGAVDFKQWDLAGAYDFGPVRLSAIYGQIDYDQAAATHDKRKQWVLGAAVPVGAAGKVLVSYSEFDLEGKGANKDLDGSKWAVGYTHDLSKRTNLYAAYAKTSDDLGLKSTSGAVENDPYTKGFNLGIRHKF</sequence>
<dbReference type="CDD" id="cd00342">
    <property type="entry name" value="gram_neg_porins"/>
    <property type="match status" value="1"/>
</dbReference>
<feature type="signal peptide" evidence="11">
    <location>
        <begin position="1"/>
        <end position="16"/>
    </location>
</feature>